<proteinExistence type="predicted"/>
<dbReference type="KEGG" id="stae:HNV11_17640"/>
<name>A0A6M5YA54_9BACT</name>
<accession>A0A6M5YA54</accession>
<keyword evidence="2" id="KW-1185">Reference proteome</keyword>
<gene>
    <name evidence="1" type="ORF">HNV11_17640</name>
</gene>
<reference evidence="1 2" key="1">
    <citation type="submission" date="2020-05" db="EMBL/GenBank/DDBJ databases">
        <title>Genome sequencing of Spirosoma sp. TS118.</title>
        <authorList>
            <person name="Lee J.-H."/>
            <person name="Jeong S."/>
            <person name="Zhao L."/>
            <person name="Jung J.-H."/>
            <person name="Kim M.-K."/>
            <person name="Lim S."/>
        </authorList>
    </citation>
    <scope>NUCLEOTIDE SEQUENCE [LARGE SCALE GENOMIC DNA]</scope>
    <source>
        <strain evidence="1 2">TS118</strain>
    </source>
</reference>
<protein>
    <recommendedName>
        <fullName evidence="3">DUF4352 domain-containing protein</fullName>
    </recommendedName>
</protein>
<evidence type="ECO:0000313" key="1">
    <source>
        <dbReference type="EMBL" id="QJW91067.1"/>
    </source>
</evidence>
<evidence type="ECO:0008006" key="3">
    <source>
        <dbReference type="Google" id="ProtNLM"/>
    </source>
</evidence>
<sequence>MNAHTPLLAATLLLSACQPADEKEIGLRELIHHDDFVYSVRQVTVQDSIGSLKPKGRFWIVTFRVDNQAVRIAHPWGNNTPYVRDPGGKVYENLPKAQQRLNQLRPFGWRSKYKTPARQSDSTRLVFDLPKTVRQPYLQVRGEVLLGDVLDRRQFKRTKVRLF</sequence>
<organism evidence="1 2">
    <name type="scientific">Spirosoma taeanense</name>
    <dbReference type="NCBI Taxonomy" id="2735870"/>
    <lineage>
        <taxon>Bacteria</taxon>
        <taxon>Pseudomonadati</taxon>
        <taxon>Bacteroidota</taxon>
        <taxon>Cytophagia</taxon>
        <taxon>Cytophagales</taxon>
        <taxon>Cytophagaceae</taxon>
        <taxon>Spirosoma</taxon>
    </lineage>
</organism>
<dbReference type="Proteomes" id="UP000502756">
    <property type="component" value="Chromosome"/>
</dbReference>
<evidence type="ECO:0000313" key="2">
    <source>
        <dbReference type="Proteomes" id="UP000502756"/>
    </source>
</evidence>
<dbReference type="AlphaFoldDB" id="A0A6M5YA54"/>
<dbReference type="RefSeq" id="WP_171740913.1">
    <property type="nucleotide sequence ID" value="NZ_CP053435.1"/>
</dbReference>
<dbReference type="EMBL" id="CP053435">
    <property type="protein sequence ID" value="QJW91067.1"/>
    <property type="molecule type" value="Genomic_DNA"/>
</dbReference>